<organism evidence="1 2">
    <name type="scientific">Pseudomonas synxantha</name>
    <dbReference type="NCBI Taxonomy" id="47883"/>
    <lineage>
        <taxon>Bacteria</taxon>
        <taxon>Pseudomonadati</taxon>
        <taxon>Pseudomonadota</taxon>
        <taxon>Gammaproteobacteria</taxon>
        <taxon>Pseudomonadales</taxon>
        <taxon>Pseudomonadaceae</taxon>
        <taxon>Pseudomonas</taxon>
    </lineage>
</organism>
<dbReference type="Proteomes" id="UP000268696">
    <property type="component" value="Chromosome"/>
</dbReference>
<accession>A0A3G7U2G1</accession>
<evidence type="ECO:0000313" key="1">
    <source>
        <dbReference type="EMBL" id="AZE52868.1"/>
    </source>
</evidence>
<reference evidence="1 2" key="1">
    <citation type="submission" date="2018-03" db="EMBL/GenBank/DDBJ databases">
        <title>Diversity of phytobeneficial traits revealed by whole-genome analysis of worldwide-isolated phenazine-producing Pseudomonas spp.</title>
        <authorList>
            <person name="Biessy A."/>
            <person name="Novinscak A."/>
            <person name="Blom J."/>
            <person name="Leger G."/>
            <person name="Thomashow L.S."/>
            <person name="Cazorla F.M."/>
            <person name="Josic D."/>
            <person name="Filion M."/>
        </authorList>
    </citation>
    <scope>NUCLEOTIDE SEQUENCE [LARGE SCALE GENOMIC DNA]</scope>
    <source>
        <strain evidence="1 2">30B</strain>
    </source>
</reference>
<evidence type="ECO:0000313" key="2">
    <source>
        <dbReference type="Proteomes" id="UP000268696"/>
    </source>
</evidence>
<gene>
    <name evidence="1" type="ORF">C4K03_0689</name>
</gene>
<proteinExistence type="predicted"/>
<dbReference type="EMBL" id="CP027754">
    <property type="protein sequence ID" value="AZE52868.1"/>
    <property type="molecule type" value="Genomic_DNA"/>
</dbReference>
<protein>
    <submittedName>
        <fullName evidence="1">Cobalt-zinc-cadmium resistance protein CzcD</fullName>
    </submittedName>
</protein>
<sequence length="42" mass="4781">MTILQTMPADLQLLHEQFNIAHATIQVEGEGFQHDDHDEVHA</sequence>
<dbReference type="AlphaFoldDB" id="A0A3G7U2G1"/>
<name>A0A3G7U2G1_9PSED</name>